<feature type="domain" description="EamA" evidence="7">
    <location>
        <begin position="4"/>
        <end position="127"/>
    </location>
</feature>
<evidence type="ECO:0000256" key="6">
    <source>
        <dbReference type="SAM" id="Phobius"/>
    </source>
</evidence>
<dbReference type="SUPFAM" id="SSF103481">
    <property type="entry name" value="Multidrug resistance efflux transporter EmrE"/>
    <property type="match status" value="2"/>
</dbReference>
<dbReference type="EMBL" id="FWFN01000009">
    <property type="protein sequence ID" value="SLN71556.1"/>
    <property type="molecule type" value="Genomic_DNA"/>
</dbReference>
<dbReference type="PANTHER" id="PTHR22911:SF6">
    <property type="entry name" value="SOLUTE CARRIER FAMILY 35 MEMBER G1"/>
    <property type="match status" value="1"/>
</dbReference>
<feature type="transmembrane region" description="Helical" evidence="6">
    <location>
        <begin position="135"/>
        <end position="154"/>
    </location>
</feature>
<proteinExistence type="inferred from homology"/>
<evidence type="ECO:0000256" key="4">
    <source>
        <dbReference type="ARBA" id="ARBA00022989"/>
    </source>
</evidence>
<evidence type="ECO:0000259" key="7">
    <source>
        <dbReference type="Pfam" id="PF00892"/>
    </source>
</evidence>
<comment type="subcellular location">
    <subcellularLocation>
        <location evidence="1">Membrane</location>
        <topology evidence="1">Multi-pass membrane protein</topology>
    </subcellularLocation>
</comment>
<evidence type="ECO:0000256" key="5">
    <source>
        <dbReference type="ARBA" id="ARBA00023136"/>
    </source>
</evidence>
<dbReference type="Proteomes" id="UP000193963">
    <property type="component" value="Unassembled WGS sequence"/>
</dbReference>
<feature type="domain" description="EamA" evidence="7">
    <location>
        <begin position="137"/>
        <end position="272"/>
    </location>
</feature>
<feature type="transmembrane region" description="Helical" evidence="6">
    <location>
        <begin position="200"/>
        <end position="220"/>
    </location>
</feature>
<dbReference type="OrthoDB" id="7818056at2"/>
<sequence length="298" mass="31010">MAAAMLLLPLGDTFSKLLTETLNPIEVATVRVLAQGAFLLPAAVLLRNRLRGAMFSPVVALSGLLVMITLICLIGAFAVMPIATAIAVFFVEPLILTVLAGPLLGETVGPRRLAAVGAGLAGALIVIRPGPEFEVAALLPLLAAVSYALNMIVLRRAARTRSGLTIQCGATTYACLGMVALSSGLHAAGIVTPDPSALSTWASVLILGSGLLAAASYVLIAEAFRHAEAGLLAPFQYLEIIGATAAGYLVFGEFPDGMTWLGIAVILASGLYVVYRERSRAPASMLPTAHKSRRVRPR</sequence>
<feature type="transmembrane region" description="Helical" evidence="6">
    <location>
        <begin position="25"/>
        <end position="46"/>
    </location>
</feature>
<comment type="similarity">
    <text evidence="2">Belongs to the drug/metabolite transporter (DMT) superfamily. 10 TMS drug/metabolite exporter (DME) (TC 2.A.7.3) family.</text>
</comment>
<feature type="transmembrane region" description="Helical" evidence="6">
    <location>
        <begin position="257"/>
        <end position="275"/>
    </location>
</feature>
<keyword evidence="3 6" id="KW-0812">Transmembrane</keyword>
<protein>
    <submittedName>
        <fullName evidence="8">Riboflavin transporter</fullName>
    </submittedName>
</protein>
<gene>
    <name evidence="8" type="primary">ribN_7</name>
    <name evidence="8" type="ORF">PSM7751_03847</name>
</gene>
<feature type="transmembrane region" description="Helical" evidence="6">
    <location>
        <begin position="58"/>
        <end position="79"/>
    </location>
</feature>
<dbReference type="AlphaFoldDB" id="A0A1X7A6T5"/>
<dbReference type="RefSeq" id="WP_085889864.1">
    <property type="nucleotide sequence ID" value="NZ_FWFN01000009.1"/>
</dbReference>
<dbReference type="InterPro" id="IPR000620">
    <property type="entry name" value="EamA_dom"/>
</dbReference>
<evidence type="ECO:0000256" key="3">
    <source>
        <dbReference type="ARBA" id="ARBA00022692"/>
    </source>
</evidence>
<evidence type="ECO:0000313" key="9">
    <source>
        <dbReference type="Proteomes" id="UP000193963"/>
    </source>
</evidence>
<feature type="transmembrane region" description="Helical" evidence="6">
    <location>
        <begin position="112"/>
        <end position="129"/>
    </location>
</feature>
<dbReference type="Gene3D" id="1.10.3730.20">
    <property type="match status" value="1"/>
</dbReference>
<dbReference type="PANTHER" id="PTHR22911">
    <property type="entry name" value="ACYL-MALONYL CONDENSING ENZYME-RELATED"/>
    <property type="match status" value="1"/>
</dbReference>
<dbReference type="InterPro" id="IPR037185">
    <property type="entry name" value="EmrE-like"/>
</dbReference>
<evidence type="ECO:0000256" key="1">
    <source>
        <dbReference type="ARBA" id="ARBA00004141"/>
    </source>
</evidence>
<reference evidence="8 9" key="1">
    <citation type="submission" date="2017-03" db="EMBL/GenBank/DDBJ databases">
        <authorList>
            <person name="Afonso C.L."/>
            <person name="Miller P.J."/>
            <person name="Scott M.A."/>
            <person name="Spackman E."/>
            <person name="Goraichik I."/>
            <person name="Dimitrov K.M."/>
            <person name="Suarez D.L."/>
            <person name="Swayne D.E."/>
        </authorList>
    </citation>
    <scope>NUCLEOTIDE SEQUENCE [LARGE SCALE GENOMIC DNA]</scope>
    <source>
        <strain evidence="8 9">CECT 7751</strain>
    </source>
</reference>
<feature type="transmembrane region" description="Helical" evidence="6">
    <location>
        <begin position="166"/>
        <end position="188"/>
    </location>
</feature>
<organism evidence="8 9">
    <name type="scientific">Pseudooceanicola marinus</name>
    <dbReference type="NCBI Taxonomy" id="396013"/>
    <lineage>
        <taxon>Bacteria</taxon>
        <taxon>Pseudomonadati</taxon>
        <taxon>Pseudomonadota</taxon>
        <taxon>Alphaproteobacteria</taxon>
        <taxon>Rhodobacterales</taxon>
        <taxon>Paracoccaceae</taxon>
        <taxon>Pseudooceanicola</taxon>
    </lineage>
</organism>
<keyword evidence="5 6" id="KW-0472">Membrane</keyword>
<name>A0A1X7A6T5_9RHOB</name>
<keyword evidence="9" id="KW-1185">Reference proteome</keyword>
<keyword evidence="4 6" id="KW-1133">Transmembrane helix</keyword>
<dbReference type="Pfam" id="PF00892">
    <property type="entry name" value="EamA"/>
    <property type="match status" value="2"/>
</dbReference>
<feature type="transmembrane region" description="Helical" evidence="6">
    <location>
        <begin position="85"/>
        <end position="105"/>
    </location>
</feature>
<dbReference type="GO" id="GO:0016020">
    <property type="term" value="C:membrane"/>
    <property type="evidence" value="ECO:0007669"/>
    <property type="project" value="UniProtKB-SubCell"/>
</dbReference>
<accession>A0A1X7A6T5</accession>
<feature type="transmembrane region" description="Helical" evidence="6">
    <location>
        <begin position="232"/>
        <end position="251"/>
    </location>
</feature>
<evidence type="ECO:0000313" key="8">
    <source>
        <dbReference type="EMBL" id="SLN71556.1"/>
    </source>
</evidence>
<evidence type="ECO:0000256" key="2">
    <source>
        <dbReference type="ARBA" id="ARBA00009853"/>
    </source>
</evidence>